<reference evidence="1 2" key="1">
    <citation type="submission" date="2023-01" db="EMBL/GenBank/DDBJ databases">
        <title>Analysis of 21 Apiospora genomes using comparative genomics revels a genus with tremendous synthesis potential of carbohydrate active enzymes and secondary metabolites.</title>
        <authorList>
            <person name="Sorensen T."/>
        </authorList>
    </citation>
    <scope>NUCLEOTIDE SEQUENCE [LARGE SCALE GENOMIC DNA]</scope>
    <source>
        <strain evidence="1 2">CBS 114990</strain>
    </source>
</reference>
<protein>
    <submittedName>
        <fullName evidence="1">Uncharacterized protein</fullName>
    </submittedName>
</protein>
<dbReference type="RefSeq" id="XP_066673500.1">
    <property type="nucleotide sequence ID" value="XM_066806204.1"/>
</dbReference>
<comment type="caution">
    <text evidence="1">The sequence shown here is derived from an EMBL/GenBank/DDBJ whole genome shotgun (WGS) entry which is preliminary data.</text>
</comment>
<dbReference type="GeneID" id="92039264"/>
<gene>
    <name evidence="1" type="ORF">PG997_001889</name>
</gene>
<evidence type="ECO:0000313" key="2">
    <source>
        <dbReference type="Proteomes" id="UP001433268"/>
    </source>
</evidence>
<evidence type="ECO:0000313" key="1">
    <source>
        <dbReference type="EMBL" id="KAK8091528.1"/>
    </source>
</evidence>
<name>A0ABR1X7X6_9PEZI</name>
<accession>A0ABR1X7X6</accession>
<keyword evidence="2" id="KW-1185">Reference proteome</keyword>
<organism evidence="1 2">
    <name type="scientific">Apiospora hydei</name>
    <dbReference type="NCBI Taxonomy" id="1337664"/>
    <lineage>
        <taxon>Eukaryota</taxon>
        <taxon>Fungi</taxon>
        <taxon>Dikarya</taxon>
        <taxon>Ascomycota</taxon>
        <taxon>Pezizomycotina</taxon>
        <taxon>Sordariomycetes</taxon>
        <taxon>Xylariomycetidae</taxon>
        <taxon>Amphisphaeriales</taxon>
        <taxon>Apiosporaceae</taxon>
        <taxon>Apiospora</taxon>
    </lineage>
</organism>
<dbReference type="Proteomes" id="UP001433268">
    <property type="component" value="Unassembled WGS sequence"/>
</dbReference>
<proteinExistence type="predicted"/>
<dbReference type="EMBL" id="JAQQWN010000003">
    <property type="protein sequence ID" value="KAK8091528.1"/>
    <property type="molecule type" value="Genomic_DNA"/>
</dbReference>
<sequence length="147" mass="16646">MIKSIQILLDEELSRIAEEVLSLRSQREAIFSYYHSPDVETPRCGQVQFCIKHEGNTPFIFELRHSQKEETIDDKVNKYGSYGRELSALLSLGIKYASLEKPRAPDHMHSASVTLLTVDPDDQSQEPANAVILNCPTQSTILRDERG</sequence>